<proteinExistence type="predicted"/>
<organism evidence="1 2">
    <name type="scientific">Streblomastix strix</name>
    <dbReference type="NCBI Taxonomy" id="222440"/>
    <lineage>
        <taxon>Eukaryota</taxon>
        <taxon>Metamonada</taxon>
        <taxon>Preaxostyla</taxon>
        <taxon>Oxymonadida</taxon>
        <taxon>Streblomastigidae</taxon>
        <taxon>Streblomastix</taxon>
    </lineage>
</organism>
<dbReference type="AlphaFoldDB" id="A0A5J4X317"/>
<evidence type="ECO:0000313" key="1">
    <source>
        <dbReference type="EMBL" id="KAA6401608.1"/>
    </source>
</evidence>
<name>A0A5J4X317_9EUKA</name>
<protein>
    <submittedName>
        <fullName evidence="1">Uncharacterized protein</fullName>
    </submittedName>
</protein>
<sequence length="154" mass="18175">MPNTKDKRWKDSSRIAEAKRIYSRVIGVQFRDNYKGFDFVNDIDNFINTEQVNVHMYTYESDPPHYELIQNYLVNDSAKQFNILFINDGINTHIMYISDVEALTGFRYCNICHKQAFRIGDPNLQTSMRNHMKKCQKNGGKIIKRVILEKEESQ</sequence>
<dbReference type="Proteomes" id="UP000324800">
    <property type="component" value="Unassembled WGS sequence"/>
</dbReference>
<dbReference type="EMBL" id="SNRW01000364">
    <property type="protein sequence ID" value="KAA6401608.1"/>
    <property type="molecule type" value="Genomic_DNA"/>
</dbReference>
<reference evidence="1 2" key="1">
    <citation type="submission" date="2019-03" db="EMBL/GenBank/DDBJ databases">
        <title>Single cell metagenomics reveals metabolic interactions within the superorganism composed of flagellate Streblomastix strix and complex community of Bacteroidetes bacteria on its surface.</title>
        <authorList>
            <person name="Treitli S.C."/>
            <person name="Kolisko M."/>
            <person name="Husnik F."/>
            <person name="Keeling P."/>
            <person name="Hampl V."/>
        </authorList>
    </citation>
    <scope>NUCLEOTIDE SEQUENCE [LARGE SCALE GENOMIC DNA]</scope>
    <source>
        <strain evidence="1">ST1C</strain>
    </source>
</reference>
<evidence type="ECO:0000313" key="2">
    <source>
        <dbReference type="Proteomes" id="UP000324800"/>
    </source>
</evidence>
<accession>A0A5J4X317</accession>
<gene>
    <name evidence="1" type="ORF">EZS28_002870</name>
</gene>
<comment type="caution">
    <text evidence="1">The sequence shown here is derived from an EMBL/GenBank/DDBJ whole genome shotgun (WGS) entry which is preliminary data.</text>
</comment>